<dbReference type="SMART" id="SM00663">
    <property type="entry name" value="RPOLA_N"/>
    <property type="match status" value="1"/>
</dbReference>
<dbReference type="Pfam" id="PF00623">
    <property type="entry name" value="RNA_pol_Rpb1_2"/>
    <property type="match status" value="1"/>
</dbReference>
<dbReference type="Gene3D" id="2.40.40.20">
    <property type="match status" value="1"/>
</dbReference>
<protein>
    <recommendedName>
        <fullName evidence="8">DNA-directed RNA polymerase subunit</fullName>
        <ecNumber evidence="8">2.7.7.6</ecNumber>
    </recommendedName>
</protein>
<keyword evidence="4 8" id="KW-0548">Nucleotidyltransferase</keyword>
<dbReference type="Pfam" id="PF04983">
    <property type="entry name" value="RNA_pol_Rpb1_3"/>
    <property type="match status" value="1"/>
</dbReference>
<geneLocation type="mitochondrion" evidence="10"/>
<dbReference type="InterPro" id="IPR006592">
    <property type="entry name" value="RNA_pol_N"/>
</dbReference>
<dbReference type="PANTHER" id="PTHR19376">
    <property type="entry name" value="DNA-DIRECTED RNA POLYMERASE"/>
    <property type="match status" value="1"/>
</dbReference>
<dbReference type="GO" id="GO:0006351">
    <property type="term" value="P:DNA-templated transcription"/>
    <property type="evidence" value="ECO:0007669"/>
    <property type="project" value="InterPro"/>
</dbReference>
<dbReference type="InterPro" id="IPR007080">
    <property type="entry name" value="RNA_pol_Rpb1_1"/>
</dbReference>
<reference evidence="10" key="1">
    <citation type="journal article" date="2006" name="RNA">
        <title>Hybrid E. coli--Mitochondrial ribonuclease P RNAs are catalytically active.</title>
        <authorList>
            <person name="Seif E."/>
            <person name="Cadieux A."/>
            <person name="Lang B.F."/>
        </authorList>
    </citation>
    <scope>NUCLEOTIDE SEQUENCE</scope>
    <source>
        <strain evidence="10">ATCC 50695</strain>
    </source>
</reference>
<evidence type="ECO:0000256" key="8">
    <source>
        <dbReference type="RuleBase" id="RU004279"/>
    </source>
</evidence>
<keyword evidence="2 8" id="KW-0240">DNA-directed RNA polymerase</keyword>
<organism evidence="10">
    <name type="scientific">Jakoba bahamiensis</name>
    <dbReference type="NCBI Taxonomy" id="221721"/>
    <lineage>
        <taxon>Eukaryota</taxon>
        <taxon>Discoba</taxon>
        <taxon>Jakobida</taxon>
        <taxon>Histionina</taxon>
        <taxon>Jakobidae</taxon>
        <taxon>Jakoba</taxon>
    </lineage>
</organism>
<dbReference type="InterPro" id="IPR007083">
    <property type="entry name" value="RNA_pol_Rpb1_4"/>
</dbReference>
<keyword evidence="3 8" id="KW-0808">Transferase</keyword>
<evidence type="ECO:0000313" key="10">
    <source>
        <dbReference type="EMBL" id="AGH24145.1"/>
    </source>
</evidence>
<dbReference type="GO" id="GO:0003677">
    <property type="term" value="F:DNA binding"/>
    <property type="evidence" value="ECO:0007669"/>
    <property type="project" value="InterPro"/>
</dbReference>
<dbReference type="Pfam" id="PF05000">
    <property type="entry name" value="RNA_pol_Rpb1_4"/>
    <property type="match status" value="1"/>
</dbReference>
<evidence type="ECO:0000259" key="9">
    <source>
        <dbReference type="SMART" id="SM00663"/>
    </source>
</evidence>
<dbReference type="Pfam" id="PF04997">
    <property type="entry name" value="RNA_pol_Rpb1_1"/>
    <property type="match status" value="1"/>
</dbReference>
<dbReference type="EMBL" id="KC353354">
    <property type="protein sequence ID" value="AGH24145.1"/>
    <property type="molecule type" value="Genomic_DNA"/>
</dbReference>
<comment type="catalytic activity">
    <reaction evidence="7 8">
        <text>RNA(n) + a ribonucleoside 5'-triphosphate = RNA(n+1) + diphosphate</text>
        <dbReference type="Rhea" id="RHEA:21248"/>
        <dbReference type="Rhea" id="RHEA-COMP:14527"/>
        <dbReference type="Rhea" id="RHEA-COMP:17342"/>
        <dbReference type="ChEBI" id="CHEBI:33019"/>
        <dbReference type="ChEBI" id="CHEBI:61557"/>
        <dbReference type="ChEBI" id="CHEBI:140395"/>
        <dbReference type="EC" id="2.7.7.6"/>
    </reaction>
</comment>
<evidence type="ECO:0000256" key="7">
    <source>
        <dbReference type="ARBA" id="ARBA00048552"/>
    </source>
</evidence>
<keyword evidence="10" id="KW-0496">Mitochondrion</keyword>
<dbReference type="PANTHER" id="PTHR19376:SF54">
    <property type="entry name" value="DNA-DIRECTED RNA POLYMERASE SUBUNIT BETA"/>
    <property type="match status" value="1"/>
</dbReference>
<dbReference type="GeneID" id="15333073"/>
<dbReference type="Pfam" id="PF04998">
    <property type="entry name" value="RNA_pol_Rpb1_5"/>
    <property type="match status" value="1"/>
</dbReference>
<feature type="domain" description="RNA polymerase N-terminal" evidence="9">
    <location>
        <begin position="194"/>
        <end position="491"/>
    </location>
</feature>
<dbReference type="SUPFAM" id="SSF64484">
    <property type="entry name" value="beta and beta-prime subunits of DNA dependent RNA-polymerase"/>
    <property type="match status" value="1"/>
</dbReference>
<name>M4QD86_9EUKA</name>
<evidence type="ECO:0000256" key="1">
    <source>
        <dbReference type="ARBA" id="ARBA00004026"/>
    </source>
</evidence>
<dbReference type="InterPro" id="IPR000722">
    <property type="entry name" value="RNA_pol_asu"/>
</dbReference>
<evidence type="ECO:0000256" key="4">
    <source>
        <dbReference type="ARBA" id="ARBA00022695"/>
    </source>
</evidence>
<reference evidence="10" key="2">
    <citation type="journal article" date="2013" name="Genome Biol. Evol.">
        <title>Strikingly bacteria-like and gene-rich mitochondrial genomes throughout jakobid protists.</title>
        <authorList>
            <person name="Burger G."/>
            <person name="Gray M.W."/>
            <person name="Forget L."/>
            <person name="Lang B.F."/>
        </authorList>
    </citation>
    <scope>NUCLEOTIDE SEQUENCE</scope>
    <source>
        <strain evidence="10">ATCC 50695</strain>
    </source>
</reference>
<dbReference type="InterPro" id="IPR007066">
    <property type="entry name" value="RNA_pol_Rpb1_3"/>
</dbReference>
<evidence type="ECO:0000256" key="3">
    <source>
        <dbReference type="ARBA" id="ARBA00022679"/>
    </source>
</evidence>
<comment type="similarity">
    <text evidence="8">Belongs to the RNA polymerase beta' chain family.</text>
</comment>
<accession>M4QD86</accession>
<evidence type="ECO:0000256" key="2">
    <source>
        <dbReference type="ARBA" id="ARBA00022478"/>
    </source>
</evidence>
<dbReference type="RefSeq" id="YP_007890651.1">
    <property type="nucleotide sequence ID" value="NC_021126.1"/>
</dbReference>
<comment type="function">
    <text evidence="1 8">DNA-dependent RNA polymerase catalyzes the transcription of DNA into RNA using the four ribonucleoside triphosphates as substrates.</text>
</comment>
<keyword evidence="6 8" id="KW-0804">Transcription</keyword>
<keyword evidence="5" id="KW-0479">Metal-binding</keyword>
<proteinExistence type="inferred from homology"/>
<dbReference type="Gene3D" id="1.10.132.30">
    <property type="match status" value="1"/>
</dbReference>
<dbReference type="InterPro" id="IPR045867">
    <property type="entry name" value="DNA-dir_RpoC_beta_prime"/>
</dbReference>
<gene>
    <name evidence="10" type="primary">rpoC</name>
</gene>
<evidence type="ECO:0000256" key="6">
    <source>
        <dbReference type="ARBA" id="ARBA00023163"/>
    </source>
</evidence>
<sequence length="1316" mass="150401">MQTSSNFSPSNEKALILSFLNPKRVLLDSGGEVLSADTISLKKSEFHHLGLFSTEIFGPISSFDRRRKIGHVKLNSVIPHPWYLKFKWLFAITNVYDRVYTRKNKKSNQNILATAKHERYPLMHEMMEELLLHSDYYYKELCEIDLVSYYYLLKKKQCLLLQQISTQKEYQAQLLEKRKLEILLSCIVSGQHPSWMFLTILPVLPPDLRPVLQLSPGLFISSEMNHLYKKILRLNTLLGELSIVSKIRDDFPHREDRLVEQTKLELKYAVYELLDGKGSLGYFDRLLRNSKSFGGQKQSLVERLHGKEGRFRHDVLGKRVNYSGRSVISSGPRMRFNECGIPFELFYKIFKGFFYYKFWNFKRLSFFSYDTRNSNVRQDLFDTQFYLLIERYLKQHPVLLNRAPTLHKYNIQAFYPRLVTGRSVLLHPLVCSSFNADFDGDTMAIHFPMTLETQIESRLLMHSSFNIVSQSSNTMMISPSQDVVFGIYYLTSSPVDNYADRFIEEIRDLNQIKVGLIHGIFSIFDRIVYKKTLMTVGQLLFFELILSHLSIKAESDLSVWLSLISKTIVKKELHLILQQLYYYLDSKTYSYFLDQIMSLGFYYTYKSGLSIHKNDINVPSLKKLYIKRAQRKLLQDFVITSSVRGHSNTLRTDTGFVNIWMDCLNLLNSQIVQDIVKTSNLSKPSIYMLVDSGARGSMLQIQQLAGMRGFMVKASGDLLRYPILSNFKEGLSPIEYYNSIYGSRKGVIDTSLKTATSGYLTRKLVYSSKDVFIAEEDCGTSQGILCSISDSPSSESFYQRLIGRVVSKQVNHPITGELLLRKDTLLSENHVKLLKSLYIGFVFLRSPFLCEHEGYSVCQKCYGSRDDTSELVHLDDAVGLVAAQSIGEPGTQLTMRTFHQGGAASKKKSLNEIVSDSSYKLMFINERLIYSEKDFNVSYCVSRSMKVAFYPIHSHNLSIETSYSPHKIVTIPYGAKLFVLDGQVVEKGDLISWWTSTEYPIVSPIGGIVLIESFTFEQYSEKSGSFYLLKIISDLGEFVYFALKDDILCVSSGQYVSEGHILMYISKIDGDSQDITGGLTKISKLFEIVENRSGQVVPFDSHFILKCESIGNERSKPFCSLEPVVSLQVGKKSRSFGYLLEQLSQDSSRFLTRGNEYLIQGDRLTIGNFPIRQTIECLGLVGIRQYIQEIMQTYLENGVLLREIHFELIIRTMLFHQSFSWKWLKLHPFERRRVISSSLLGLNEDRVKLSLLGVTSSGLLSSSFFSAASFQRMSVILSKSAVLGGFEVVSESVQSGLFIGIPFSVGTGGKLLNISY</sequence>
<dbReference type="InterPro" id="IPR042102">
    <property type="entry name" value="RNA_pol_Rpb1_3_sf"/>
</dbReference>
<dbReference type="EC" id="2.7.7.6" evidence="8"/>
<evidence type="ECO:0000256" key="5">
    <source>
        <dbReference type="ARBA" id="ARBA00022723"/>
    </source>
</evidence>
<dbReference type="InterPro" id="IPR038120">
    <property type="entry name" value="Rpb1_funnel_sf"/>
</dbReference>
<dbReference type="GO" id="GO:0003899">
    <property type="term" value="F:DNA-directed RNA polymerase activity"/>
    <property type="evidence" value="ECO:0007669"/>
    <property type="project" value="UniProtKB-EC"/>
</dbReference>
<dbReference type="GO" id="GO:0046872">
    <property type="term" value="F:metal ion binding"/>
    <property type="evidence" value="ECO:0007669"/>
    <property type="project" value="UniProtKB-KW"/>
</dbReference>
<dbReference type="GO" id="GO:0000428">
    <property type="term" value="C:DNA-directed RNA polymerase complex"/>
    <property type="evidence" value="ECO:0007669"/>
    <property type="project" value="UniProtKB-KW"/>
</dbReference>
<dbReference type="Gene3D" id="1.10.274.100">
    <property type="entry name" value="RNA polymerase Rpb1, domain 3"/>
    <property type="match status" value="1"/>
</dbReference>
<dbReference type="InterPro" id="IPR007081">
    <property type="entry name" value="RNA_pol_Rpb1_5"/>
</dbReference>